<keyword evidence="9" id="KW-0472">Membrane</keyword>
<keyword evidence="5" id="KW-0812">Transmembrane</keyword>
<dbReference type="InterPro" id="IPR033900">
    <property type="entry name" value="Gram_neg_porin_domain"/>
</dbReference>
<keyword evidence="8" id="KW-0626">Porin</keyword>
<feature type="domain" description="Porin" evidence="12">
    <location>
        <begin position="11"/>
        <end position="366"/>
    </location>
</feature>
<evidence type="ECO:0000256" key="10">
    <source>
        <dbReference type="ARBA" id="ARBA00023237"/>
    </source>
</evidence>
<evidence type="ECO:0000256" key="11">
    <source>
        <dbReference type="SAM" id="SignalP"/>
    </source>
</evidence>
<name>A0A2T3XX94_9BURK</name>
<keyword evidence="4" id="KW-1134">Transmembrane beta strand</keyword>
<dbReference type="RefSeq" id="WP_107150540.1">
    <property type="nucleotide sequence ID" value="NZ_PYUC01000004.1"/>
</dbReference>
<gene>
    <name evidence="13" type="ORF">C9I57_10505</name>
</gene>
<organism evidence="13 14">
    <name type="scientific">Trinickia symbiotica</name>
    <dbReference type="NCBI Taxonomy" id="863227"/>
    <lineage>
        <taxon>Bacteria</taxon>
        <taxon>Pseudomonadati</taxon>
        <taxon>Pseudomonadota</taxon>
        <taxon>Betaproteobacteria</taxon>
        <taxon>Burkholderiales</taxon>
        <taxon>Burkholderiaceae</taxon>
        <taxon>Trinickia</taxon>
    </lineage>
</organism>
<evidence type="ECO:0000259" key="12">
    <source>
        <dbReference type="Pfam" id="PF13609"/>
    </source>
</evidence>
<comment type="subcellular location">
    <subcellularLocation>
        <location evidence="1">Cell outer membrane</location>
        <topology evidence="1">Multi-pass membrane protein</topology>
    </subcellularLocation>
</comment>
<protein>
    <submittedName>
        <fullName evidence="13">Porin</fullName>
    </submittedName>
</protein>
<keyword evidence="10" id="KW-0998">Cell outer membrane</keyword>
<reference evidence="13 14" key="1">
    <citation type="submission" date="2018-03" db="EMBL/GenBank/DDBJ databases">
        <title>Whole genome analyses suggest that Burkholderia sensu lato contains two further novel genera in the rhizoxinica-symbiotica group Mycetohabitans gen. nov., and Trinickia gen. nov.: implications for the evolution of diazotrophy and nodulation in the Burkholderiaceae.</title>
        <authorList>
            <person name="Estrada De Los Santos P."/>
            <person name="Palmer M."/>
            <person name="Chavez-Ramirez B."/>
            <person name="Steenkamp E.T."/>
            <person name="Hirsch A.M."/>
            <person name="Manyaka P."/>
            <person name="Maluk M."/>
            <person name="Lafos M."/>
            <person name="Crook M."/>
            <person name="Gross E."/>
            <person name="Simon M.F."/>
            <person name="Bueno Dos Reis Junior F."/>
            <person name="Poole P.S."/>
            <person name="Venter S.N."/>
            <person name="James E.K."/>
        </authorList>
    </citation>
    <scope>NUCLEOTIDE SEQUENCE [LARGE SCALE GENOMIC DNA]</scope>
    <source>
        <strain evidence="13 14">JPY-366</strain>
    </source>
</reference>
<dbReference type="Gene3D" id="2.40.160.10">
    <property type="entry name" value="Porin"/>
    <property type="match status" value="1"/>
</dbReference>
<evidence type="ECO:0000256" key="8">
    <source>
        <dbReference type="ARBA" id="ARBA00023114"/>
    </source>
</evidence>
<evidence type="ECO:0000256" key="6">
    <source>
        <dbReference type="ARBA" id="ARBA00022729"/>
    </source>
</evidence>
<dbReference type="PRINTS" id="PR00184">
    <property type="entry name" value="NEISSPPORIN"/>
</dbReference>
<evidence type="ECO:0000256" key="1">
    <source>
        <dbReference type="ARBA" id="ARBA00004571"/>
    </source>
</evidence>
<dbReference type="GO" id="GO:0009279">
    <property type="term" value="C:cell outer membrane"/>
    <property type="evidence" value="ECO:0007669"/>
    <property type="project" value="UniProtKB-SubCell"/>
</dbReference>
<dbReference type="CDD" id="cd00342">
    <property type="entry name" value="gram_neg_porins"/>
    <property type="match status" value="1"/>
</dbReference>
<dbReference type="PANTHER" id="PTHR34501">
    <property type="entry name" value="PROTEIN YDDL-RELATED"/>
    <property type="match status" value="1"/>
</dbReference>
<evidence type="ECO:0000313" key="14">
    <source>
        <dbReference type="Proteomes" id="UP000240638"/>
    </source>
</evidence>
<accession>A0A2T3XX94</accession>
<keyword evidence="3" id="KW-0813">Transport</keyword>
<feature type="signal peptide" evidence="11">
    <location>
        <begin position="1"/>
        <end position="24"/>
    </location>
</feature>
<proteinExistence type="predicted"/>
<dbReference type="Proteomes" id="UP000240638">
    <property type="component" value="Unassembled WGS sequence"/>
</dbReference>
<comment type="caution">
    <text evidence="13">The sequence shown here is derived from an EMBL/GenBank/DDBJ whole genome shotgun (WGS) entry which is preliminary data.</text>
</comment>
<dbReference type="EMBL" id="PYUC01000004">
    <property type="protein sequence ID" value="PTB21126.1"/>
    <property type="molecule type" value="Genomic_DNA"/>
</dbReference>
<evidence type="ECO:0000256" key="4">
    <source>
        <dbReference type="ARBA" id="ARBA00022452"/>
    </source>
</evidence>
<dbReference type="InterPro" id="IPR050298">
    <property type="entry name" value="Gram-neg_bact_OMP"/>
</dbReference>
<comment type="subunit">
    <text evidence="2">Homotrimer.</text>
</comment>
<dbReference type="InterPro" id="IPR023614">
    <property type="entry name" value="Porin_dom_sf"/>
</dbReference>
<dbReference type="AlphaFoldDB" id="A0A2T3XX94"/>
<keyword evidence="7" id="KW-0406">Ion transport</keyword>
<evidence type="ECO:0000256" key="9">
    <source>
        <dbReference type="ARBA" id="ARBA00023136"/>
    </source>
</evidence>
<dbReference type="GO" id="GO:0015288">
    <property type="term" value="F:porin activity"/>
    <property type="evidence" value="ECO:0007669"/>
    <property type="project" value="UniProtKB-KW"/>
</dbReference>
<dbReference type="SUPFAM" id="SSF56935">
    <property type="entry name" value="Porins"/>
    <property type="match status" value="1"/>
</dbReference>
<evidence type="ECO:0000256" key="3">
    <source>
        <dbReference type="ARBA" id="ARBA00022448"/>
    </source>
</evidence>
<dbReference type="GO" id="GO:0006811">
    <property type="term" value="P:monoatomic ion transport"/>
    <property type="evidence" value="ECO:0007669"/>
    <property type="project" value="UniProtKB-KW"/>
</dbReference>
<dbReference type="GO" id="GO:0046930">
    <property type="term" value="C:pore complex"/>
    <property type="evidence" value="ECO:0007669"/>
    <property type="project" value="UniProtKB-KW"/>
</dbReference>
<dbReference type="PANTHER" id="PTHR34501:SF9">
    <property type="entry name" value="MAJOR OUTER MEMBRANE PROTEIN P.IA"/>
    <property type="match status" value="1"/>
</dbReference>
<evidence type="ECO:0000256" key="2">
    <source>
        <dbReference type="ARBA" id="ARBA00011233"/>
    </source>
</evidence>
<evidence type="ECO:0000313" key="13">
    <source>
        <dbReference type="EMBL" id="PTB21126.1"/>
    </source>
</evidence>
<evidence type="ECO:0000256" key="5">
    <source>
        <dbReference type="ARBA" id="ARBA00022692"/>
    </source>
</evidence>
<evidence type="ECO:0000256" key="7">
    <source>
        <dbReference type="ARBA" id="ARBA00023065"/>
    </source>
</evidence>
<dbReference type="InterPro" id="IPR002299">
    <property type="entry name" value="Porin_Neis"/>
</dbReference>
<feature type="chain" id="PRO_5015634985" evidence="11">
    <location>
        <begin position="25"/>
        <end position="417"/>
    </location>
</feature>
<dbReference type="Pfam" id="PF13609">
    <property type="entry name" value="Porin_4"/>
    <property type="match status" value="1"/>
</dbReference>
<sequence length="417" mass="43468">MKKRVLTTMVAMAVTGLAAGAAHAQSSVTLYGIVDAGLGYINNSASTGKTSGGAHIFKMINGVWAGNRFGLKGSEDLGGGTKAIFTLEQGFNIMNGTNSTPNLMFHRQAWVGVTNDSFGTLTLGRQYTPYYTLLSPWSPTTWLTGAFGAHPGDIDSLDTNYRANNSVVYTSPTFAGLTVSGSYSLGGVAGSEATDSAWSLAAQYKAGPFGLGVGYQHINNTRTSTQAWNSAVANGSSTATNPTIGTDNEPAVSGINNGYKFARAQQRIGVTGGWQFTSNFDISFSYTNVQYLPGAGSGFTNEAVFNTAGAVVHWKAIPTLDLAAGYSYTRKAAADGAGSATYNQFNLSQFYSLSKRTGFYLLEAYQHASGQTLNATSTSATATSISVVNATANIGDGIGASTSRNQVAIGAGIIHKF</sequence>
<keyword evidence="6 11" id="KW-0732">Signal</keyword>